<evidence type="ECO:0000313" key="3">
    <source>
        <dbReference type="EMBL" id="KAK5954826.1"/>
    </source>
</evidence>
<feature type="region of interest" description="Disordered" evidence="1">
    <location>
        <begin position="182"/>
        <end position="213"/>
    </location>
</feature>
<evidence type="ECO:0000256" key="2">
    <source>
        <dbReference type="SAM" id="Phobius"/>
    </source>
</evidence>
<sequence>MAGSGALGVVKTAIAPLLVAAALYLLLSFVILPFYRRYRADIARYSQYAPLTSTLQSTTSIFGDYIPEALRPRSIREKLGDLFFRFVIPSMWAMRRRSGEDNEDHARRDSIVTDEDGGLFDEESGERMVGFDMNEGRRGVDGRRRTDGRLGIRDSGESDAINAAIGRPRHEDVASTRRLSRELEEGFRDDSGSELSDEEVTVGRRRLSMASSR</sequence>
<name>A0AAN8EVR9_9EURO</name>
<evidence type="ECO:0000313" key="4">
    <source>
        <dbReference type="Proteomes" id="UP001316803"/>
    </source>
</evidence>
<keyword evidence="4" id="KW-1185">Reference proteome</keyword>
<feature type="compositionally biased region" description="Basic and acidic residues" evidence="1">
    <location>
        <begin position="134"/>
        <end position="155"/>
    </location>
</feature>
<dbReference type="AlphaFoldDB" id="A0AAN8EVR9"/>
<feature type="compositionally biased region" description="Basic and acidic residues" evidence="1">
    <location>
        <begin position="182"/>
        <end position="191"/>
    </location>
</feature>
<gene>
    <name evidence="3" type="ORF">OHC33_004552</name>
</gene>
<comment type="caution">
    <text evidence="3">The sequence shown here is derived from an EMBL/GenBank/DDBJ whole genome shotgun (WGS) entry which is preliminary data.</text>
</comment>
<protein>
    <submittedName>
        <fullName evidence="3">Uncharacterized protein</fullName>
    </submittedName>
</protein>
<keyword evidence="2" id="KW-1133">Transmembrane helix</keyword>
<accession>A0AAN8EVR9</accession>
<keyword evidence="2" id="KW-0472">Membrane</keyword>
<dbReference type="Proteomes" id="UP001316803">
    <property type="component" value="Unassembled WGS sequence"/>
</dbReference>
<organism evidence="3 4">
    <name type="scientific">Knufia fluminis</name>
    <dbReference type="NCBI Taxonomy" id="191047"/>
    <lineage>
        <taxon>Eukaryota</taxon>
        <taxon>Fungi</taxon>
        <taxon>Dikarya</taxon>
        <taxon>Ascomycota</taxon>
        <taxon>Pezizomycotina</taxon>
        <taxon>Eurotiomycetes</taxon>
        <taxon>Chaetothyriomycetidae</taxon>
        <taxon>Chaetothyriales</taxon>
        <taxon>Trichomeriaceae</taxon>
        <taxon>Knufia</taxon>
    </lineage>
</organism>
<dbReference type="EMBL" id="JAKLMC020000008">
    <property type="protein sequence ID" value="KAK5954826.1"/>
    <property type="molecule type" value="Genomic_DNA"/>
</dbReference>
<evidence type="ECO:0000256" key="1">
    <source>
        <dbReference type="SAM" id="MobiDB-lite"/>
    </source>
</evidence>
<keyword evidence="2" id="KW-0812">Transmembrane</keyword>
<reference evidence="3 4" key="1">
    <citation type="submission" date="2022-12" db="EMBL/GenBank/DDBJ databases">
        <title>Genomic features and morphological characterization of a novel Knufia sp. strain isolated from spacecraft assembly facility.</title>
        <authorList>
            <person name="Teixeira M."/>
            <person name="Chander A.M."/>
            <person name="Stajich J.E."/>
            <person name="Venkateswaran K."/>
        </authorList>
    </citation>
    <scope>NUCLEOTIDE SEQUENCE [LARGE SCALE GENOMIC DNA]</scope>
    <source>
        <strain evidence="3 4">FJI-L2-BK-P2</strain>
    </source>
</reference>
<feature type="transmembrane region" description="Helical" evidence="2">
    <location>
        <begin position="13"/>
        <end position="35"/>
    </location>
</feature>
<feature type="region of interest" description="Disordered" evidence="1">
    <location>
        <begin position="132"/>
        <end position="155"/>
    </location>
</feature>
<proteinExistence type="predicted"/>